<evidence type="ECO:0000313" key="5">
    <source>
        <dbReference type="Proteomes" id="UP000318834"/>
    </source>
</evidence>
<dbReference type="InterPro" id="IPR016161">
    <property type="entry name" value="Ald_DH/histidinol_DH"/>
</dbReference>
<name>A0A537IP59_9BACT</name>
<dbReference type="Gene3D" id="3.40.309.10">
    <property type="entry name" value="Aldehyde Dehydrogenase, Chain A, domain 2"/>
    <property type="match status" value="1"/>
</dbReference>
<dbReference type="SUPFAM" id="SSF53720">
    <property type="entry name" value="ALDH-like"/>
    <property type="match status" value="1"/>
</dbReference>
<feature type="domain" description="Aldehyde dehydrogenase" evidence="3">
    <location>
        <begin position="19"/>
        <end position="485"/>
    </location>
</feature>
<gene>
    <name evidence="4" type="ORF">E6H05_10245</name>
</gene>
<protein>
    <submittedName>
        <fullName evidence="4">Aldehyde dehydrogenase</fullName>
    </submittedName>
</protein>
<dbReference type="AlphaFoldDB" id="A0A537IP59"/>
<accession>A0A537IP59</accession>
<comment type="similarity">
    <text evidence="1">Belongs to the aldehyde dehydrogenase family.</text>
</comment>
<reference evidence="4 5" key="1">
    <citation type="journal article" date="2019" name="Nat. Microbiol.">
        <title>Mediterranean grassland soil C-N compound turnover is dependent on rainfall and depth, and is mediated by genomically divergent microorganisms.</title>
        <authorList>
            <person name="Diamond S."/>
            <person name="Andeer P.F."/>
            <person name="Li Z."/>
            <person name="Crits-Christoph A."/>
            <person name="Burstein D."/>
            <person name="Anantharaman K."/>
            <person name="Lane K.R."/>
            <person name="Thomas B.C."/>
            <person name="Pan C."/>
            <person name="Northen T.R."/>
            <person name="Banfield J.F."/>
        </authorList>
    </citation>
    <scope>NUCLEOTIDE SEQUENCE [LARGE SCALE GENOMIC DNA]</scope>
    <source>
        <strain evidence="4">NP_8</strain>
    </source>
</reference>
<dbReference type="GO" id="GO:0016620">
    <property type="term" value="F:oxidoreductase activity, acting on the aldehyde or oxo group of donors, NAD or NADP as acceptor"/>
    <property type="evidence" value="ECO:0007669"/>
    <property type="project" value="InterPro"/>
</dbReference>
<dbReference type="PANTHER" id="PTHR11699">
    <property type="entry name" value="ALDEHYDE DEHYDROGENASE-RELATED"/>
    <property type="match status" value="1"/>
</dbReference>
<comment type="caution">
    <text evidence="4">The sequence shown here is derived from an EMBL/GenBank/DDBJ whole genome shotgun (WGS) entry which is preliminary data.</text>
</comment>
<dbReference type="FunFam" id="3.40.605.10:FF:000026">
    <property type="entry name" value="Aldehyde dehydrogenase, putative"/>
    <property type="match status" value="1"/>
</dbReference>
<dbReference type="FunFam" id="3.40.605.10:FF:000007">
    <property type="entry name" value="NAD/NADP-dependent betaine aldehyde dehydrogenase"/>
    <property type="match status" value="1"/>
</dbReference>
<evidence type="ECO:0000256" key="2">
    <source>
        <dbReference type="ARBA" id="ARBA00023002"/>
    </source>
</evidence>
<dbReference type="InterPro" id="IPR016163">
    <property type="entry name" value="Ald_DH_C"/>
</dbReference>
<proteinExistence type="inferred from homology"/>
<keyword evidence="2" id="KW-0560">Oxidoreductase</keyword>
<dbReference type="Gene3D" id="3.40.605.10">
    <property type="entry name" value="Aldehyde Dehydrogenase, Chain A, domain 1"/>
    <property type="match status" value="1"/>
</dbReference>
<dbReference type="Proteomes" id="UP000318834">
    <property type="component" value="Unassembled WGS sequence"/>
</dbReference>
<evidence type="ECO:0000259" key="3">
    <source>
        <dbReference type="Pfam" id="PF00171"/>
    </source>
</evidence>
<dbReference type="FunFam" id="3.40.309.10:FF:000009">
    <property type="entry name" value="Aldehyde dehydrogenase A"/>
    <property type="match status" value="1"/>
</dbReference>
<dbReference type="Pfam" id="PF00171">
    <property type="entry name" value="Aldedh"/>
    <property type="match status" value="1"/>
</dbReference>
<dbReference type="InterPro" id="IPR016162">
    <property type="entry name" value="Ald_DH_N"/>
</dbReference>
<sequence length="497" mass="53453">MPMTATYGMLLDGKQIPAQREETIEVRNPANTDEIVGVVPKGAPEDVGRAVASAQKAFETTWWPRLHESRRRGRVLQKFVALVEARKEDLARLLTREQGKVYREAQSEIESLTSTFDYYAGYGGKITGTVTYARDGDNVLRLETRKQPIGVCAAILPFNFPVSLYAWKVAPALMAGNAVVIKPATTAPLTDVVLTQMLYEAGVPAGIANVVTGPSSAVGDTLIRHPAVRKIALTGSTDTGRTIYTAAAAGLKHVTLELGGSDPSVVCDDADLVAAAETIVRSGRFRNAGQSCTSVKRVYVFDRVFDEFAKLAAGYARSLRVGNGLDPAVEMGPLNNAQVRDDVERLLQDALQRGAVLVAGGARPSGGDYARGYFLQPTVLTGVPEDAAIWTEECFGPVLPLERVHDLDDAIAKANDSPYGLGAAIWSENSKTIERFVDRIQSGMVWVNYKPLSLPEAPFGGVKDSGIGRELGAEGLAEYLETKSVRTFVGKSEPPAR</sequence>
<organism evidence="4 5">
    <name type="scientific">Candidatus Segetimicrobium genomatis</name>
    <dbReference type="NCBI Taxonomy" id="2569760"/>
    <lineage>
        <taxon>Bacteria</taxon>
        <taxon>Bacillati</taxon>
        <taxon>Candidatus Sysuimicrobiota</taxon>
        <taxon>Candidatus Sysuimicrobiia</taxon>
        <taxon>Candidatus Sysuimicrobiales</taxon>
        <taxon>Candidatus Segetimicrobiaceae</taxon>
        <taxon>Candidatus Segetimicrobium</taxon>
    </lineage>
</organism>
<dbReference type="EMBL" id="VBAP01000076">
    <property type="protein sequence ID" value="TMI73121.1"/>
    <property type="molecule type" value="Genomic_DNA"/>
</dbReference>
<evidence type="ECO:0000256" key="1">
    <source>
        <dbReference type="ARBA" id="ARBA00009986"/>
    </source>
</evidence>
<dbReference type="InterPro" id="IPR015590">
    <property type="entry name" value="Aldehyde_DH_dom"/>
</dbReference>
<evidence type="ECO:0000313" key="4">
    <source>
        <dbReference type="EMBL" id="TMI73121.1"/>
    </source>
</evidence>